<keyword evidence="3 6" id="KW-0812">Transmembrane</keyword>
<dbReference type="PANTHER" id="PTHR11403">
    <property type="entry name" value="CYTOCHROME C OXIDASE SUBUNIT III"/>
    <property type="match status" value="1"/>
</dbReference>
<dbReference type="InterPro" id="IPR024791">
    <property type="entry name" value="Cyt_c/ubiquinol_Oxase_su3"/>
</dbReference>
<protein>
    <submittedName>
        <fullName evidence="9">Cytochrome c oxidase subunit 3 family protein</fullName>
    </submittedName>
</protein>
<comment type="similarity">
    <text evidence="2 6">Belongs to the cytochrome c oxidase subunit 3 family.</text>
</comment>
<evidence type="ECO:0000256" key="7">
    <source>
        <dbReference type="SAM" id="Phobius"/>
    </source>
</evidence>
<evidence type="ECO:0000256" key="3">
    <source>
        <dbReference type="ARBA" id="ARBA00022692"/>
    </source>
</evidence>
<feature type="domain" description="Heme-copper oxidase subunit III family profile" evidence="8">
    <location>
        <begin position="44"/>
        <end position="220"/>
    </location>
</feature>
<accession>A0ABT3ICW5</accession>
<dbReference type="SUPFAM" id="SSF81452">
    <property type="entry name" value="Cytochrome c oxidase subunit III-like"/>
    <property type="match status" value="1"/>
</dbReference>
<feature type="transmembrane region" description="Helical" evidence="7">
    <location>
        <begin position="199"/>
        <end position="219"/>
    </location>
</feature>
<dbReference type="RefSeq" id="WP_264728294.1">
    <property type="nucleotide sequence ID" value="NZ_JAPDMX010000031.1"/>
</dbReference>
<sequence>MMPELEHKAESASLLSLQELGDHQVDSQGGLAEQNPTPKAPGSLAVWVFIYAELTEFGLFFILFLVAKAYFPADFSQGPQKLSTLSGLTNTLILLSSSLCVVKAMAAIKLGNTKSTINWLLLTITAGALYCGVKYLEFGRNEALGISPRDDYFIAAYYYIGFNHLLHVLIGMATLGFVALLTAFGFYDAKNHEGLESAATYWHMIDMVWIIIFPLLYVLH</sequence>
<evidence type="ECO:0000256" key="1">
    <source>
        <dbReference type="ARBA" id="ARBA00004141"/>
    </source>
</evidence>
<dbReference type="PANTHER" id="PTHR11403:SF6">
    <property type="entry name" value="NITRIC OXIDE REDUCTASE SUBUNIT E"/>
    <property type="match status" value="1"/>
</dbReference>
<name>A0ABT3ICW5_9GAMM</name>
<keyword evidence="10" id="KW-1185">Reference proteome</keyword>
<dbReference type="PROSITE" id="PS50253">
    <property type="entry name" value="COX3"/>
    <property type="match status" value="1"/>
</dbReference>
<evidence type="ECO:0000259" key="8">
    <source>
        <dbReference type="PROSITE" id="PS50253"/>
    </source>
</evidence>
<evidence type="ECO:0000256" key="5">
    <source>
        <dbReference type="ARBA" id="ARBA00023136"/>
    </source>
</evidence>
<dbReference type="InterPro" id="IPR035973">
    <property type="entry name" value="Cyt_c_oxidase_su3-like_sf"/>
</dbReference>
<evidence type="ECO:0000256" key="2">
    <source>
        <dbReference type="ARBA" id="ARBA00010581"/>
    </source>
</evidence>
<dbReference type="EMBL" id="JAPDMX010000031">
    <property type="protein sequence ID" value="MCW3173901.1"/>
    <property type="molecule type" value="Genomic_DNA"/>
</dbReference>
<dbReference type="InterPro" id="IPR000298">
    <property type="entry name" value="Cyt_c_oxidase-like_su3"/>
</dbReference>
<evidence type="ECO:0000256" key="6">
    <source>
        <dbReference type="RuleBase" id="RU003376"/>
    </source>
</evidence>
<evidence type="ECO:0000313" key="10">
    <source>
        <dbReference type="Proteomes" id="UP001163714"/>
    </source>
</evidence>
<proteinExistence type="inferred from homology"/>
<evidence type="ECO:0000256" key="4">
    <source>
        <dbReference type="ARBA" id="ARBA00022989"/>
    </source>
</evidence>
<feature type="transmembrane region" description="Helical" evidence="7">
    <location>
        <begin position="44"/>
        <end position="71"/>
    </location>
</feature>
<dbReference type="InterPro" id="IPR013833">
    <property type="entry name" value="Cyt_c_oxidase_su3_a-hlx"/>
</dbReference>
<reference evidence="9" key="1">
    <citation type="submission" date="2022-10" db="EMBL/GenBank/DDBJ databases">
        <title>Shewanella flava sp. nov, isolated from the estuary of the Fenhe River into the Yellow River.</title>
        <authorList>
            <person name="Li Y."/>
        </authorList>
    </citation>
    <scope>NUCLEOTIDE SEQUENCE</scope>
    <source>
        <strain evidence="9">FYR11-62</strain>
    </source>
</reference>
<dbReference type="Gene3D" id="1.20.120.80">
    <property type="entry name" value="Cytochrome c oxidase, subunit III, four-helix bundle"/>
    <property type="match status" value="1"/>
</dbReference>
<organism evidence="9 10">
    <name type="scientific">Shewanella subflava</name>
    <dbReference type="NCBI Taxonomy" id="2986476"/>
    <lineage>
        <taxon>Bacteria</taxon>
        <taxon>Pseudomonadati</taxon>
        <taxon>Pseudomonadota</taxon>
        <taxon>Gammaproteobacteria</taxon>
        <taxon>Alteromonadales</taxon>
        <taxon>Shewanellaceae</taxon>
        <taxon>Shewanella</taxon>
    </lineage>
</organism>
<dbReference type="Proteomes" id="UP001163714">
    <property type="component" value="Unassembled WGS sequence"/>
</dbReference>
<evidence type="ECO:0000313" key="9">
    <source>
        <dbReference type="EMBL" id="MCW3173901.1"/>
    </source>
</evidence>
<gene>
    <name evidence="9" type="ORF">OHT75_15595</name>
</gene>
<feature type="transmembrane region" description="Helical" evidence="7">
    <location>
        <begin position="157"/>
        <end position="187"/>
    </location>
</feature>
<keyword evidence="5 7" id="KW-0472">Membrane</keyword>
<comment type="caution">
    <text evidence="9">The sequence shown here is derived from an EMBL/GenBank/DDBJ whole genome shotgun (WGS) entry which is preliminary data.</text>
</comment>
<dbReference type="CDD" id="cd02862">
    <property type="entry name" value="NorE_like"/>
    <property type="match status" value="1"/>
</dbReference>
<dbReference type="Pfam" id="PF00510">
    <property type="entry name" value="COX3"/>
    <property type="match status" value="1"/>
</dbReference>
<keyword evidence="4 7" id="KW-1133">Transmembrane helix</keyword>
<comment type="subcellular location">
    <subcellularLocation>
        <location evidence="6">Cell membrane</location>
        <topology evidence="6">Multi-pass membrane protein</topology>
    </subcellularLocation>
    <subcellularLocation>
        <location evidence="1">Membrane</location>
        <topology evidence="1">Multi-pass membrane protein</topology>
    </subcellularLocation>
</comment>